<feature type="binding site" evidence="5">
    <location>
        <position position="25"/>
    </location>
    <ligand>
        <name>Mn(2+)</name>
        <dbReference type="ChEBI" id="CHEBI:29035"/>
    </ligand>
</feature>
<dbReference type="Gene3D" id="1.10.287.990">
    <property type="entry name" value="Fe,Mn superoxide dismutase (SOD) domain"/>
    <property type="match status" value="1"/>
</dbReference>
<dbReference type="InterPro" id="IPR050265">
    <property type="entry name" value="Fe/Mn_Superoxide_Dismutase"/>
</dbReference>
<feature type="binding site" evidence="5">
    <location>
        <position position="158"/>
    </location>
    <ligand>
        <name>Mn(2+)</name>
        <dbReference type="ChEBI" id="CHEBI:29035"/>
    </ligand>
</feature>
<evidence type="ECO:0000256" key="3">
    <source>
        <dbReference type="ARBA" id="ARBA00022723"/>
    </source>
</evidence>
<dbReference type="GO" id="GO:0004784">
    <property type="term" value="F:superoxide dismutase activity"/>
    <property type="evidence" value="ECO:0007669"/>
    <property type="project" value="UniProtKB-EC"/>
</dbReference>
<sequence>MMYEPKNYDHLIGTPGFSETLLKNHFALYQGYVKNTNALIEAFADLEKSGKAATPAYAELKRRFPWEFNGMRLHELYFGNMAAGGGALDSASGLYKKIAEVYGGYGAWEKNFKAVGGMRGIGWAILYEDVLSGDLFNIWVNEHDFGHLSGARPLLVLDIFEHAYVLDYGLKRADYIEAFFKAIDWGAVEKRFAR</sequence>
<gene>
    <name evidence="7" type="ORF">A2847_01475</name>
</gene>
<evidence type="ECO:0000313" key="8">
    <source>
        <dbReference type="Proteomes" id="UP000178574"/>
    </source>
</evidence>
<comment type="caution">
    <text evidence="7">The sequence shown here is derived from an EMBL/GenBank/DDBJ whole genome shotgun (WGS) entry which is preliminary data.</text>
</comment>
<reference evidence="7 8" key="1">
    <citation type="journal article" date="2016" name="Nat. Commun.">
        <title>Thousands of microbial genomes shed light on interconnected biogeochemical processes in an aquifer system.</title>
        <authorList>
            <person name="Anantharaman K."/>
            <person name="Brown C.T."/>
            <person name="Hug L.A."/>
            <person name="Sharon I."/>
            <person name="Castelle C.J."/>
            <person name="Probst A.J."/>
            <person name="Thomas B.C."/>
            <person name="Singh A."/>
            <person name="Wilkins M.J."/>
            <person name="Karaoz U."/>
            <person name="Brodie E.L."/>
            <person name="Williams K.H."/>
            <person name="Hubbard S.S."/>
            <person name="Banfield J.F."/>
        </authorList>
    </citation>
    <scope>NUCLEOTIDE SEQUENCE [LARGE SCALE GENOMIC DNA]</scope>
</reference>
<dbReference type="SUPFAM" id="SSF54719">
    <property type="entry name" value="Fe,Mn superoxide dismutase (SOD), C-terminal domain"/>
    <property type="match status" value="1"/>
</dbReference>
<feature type="binding site" evidence="5">
    <location>
        <position position="74"/>
    </location>
    <ligand>
        <name>Mn(2+)</name>
        <dbReference type="ChEBI" id="CHEBI:29035"/>
    </ligand>
</feature>
<feature type="binding site" evidence="5">
    <location>
        <position position="162"/>
    </location>
    <ligand>
        <name>Mn(2+)</name>
        <dbReference type="ChEBI" id="CHEBI:29035"/>
    </ligand>
</feature>
<evidence type="ECO:0000256" key="1">
    <source>
        <dbReference type="ARBA" id="ARBA00008714"/>
    </source>
</evidence>
<dbReference type="InterPro" id="IPR036314">
    <property type="entry name" value="SOD_C_sf"/>
</dbReference>
<evidence type="ECO:0000256" key="5">
    <source>
        <dbReference type="PIRSR" id="PIRSR000349-1"/>
    </source>
</evidence>
<name>A0A1G2KA48_9BACT</name>
<dbReference type="InterPro" id="IPR019832">
    <property type="entry name" value="Mn/Fe_SOD_C"/>
</dbReference>
<dbReference type="PANTHER" id="PTHR11404">
    <property type="entry name" value="SUPEROXIDE DISMUTASE 2"/>
    <property type="match status" value="1"/>
</dbReference>
<dbReference type="Gene3D" id="3.55.40.20">
    <property type="entry name" value="Iron/manganese superoxide dismutase, C-terminal domain"/>
    <property type="match status" value="1"/>
</dbReference>
<dbReference type="GO" id="GO:0046872">
    <property type="term" value="F:metal ion binding"/>
    <property type="evidence" value="ECO:0007669"/>
    <property type="project" value="UniProtKB-KW"/>
</dbReference>
<evidence type="ECO:0000256" key="2">
    <source>
        <dbReference type="ARBA" id="ARBA00012682"/>
    </source>
</evidence>
<keyword evidence="4" id="KW-0560">Oxidoreductase</keyword>
<dbReference type="PANTHER" id="PTHR11404:SF6">
    <property type="entry name" value="SUPEROXIDE DISMUTASE [MN], MITOCHONDRIAL"/>
    <property type="match status" value="1"/>
</dbReference>
<evidence type="ECO:0000256" key="4">
    <source>
        <dbReference type="ARBA" id="ARBA00023002"/>
    </source>
</evidence>
<keyword evidence="3 5" id="KW-0479">Metal-binding</keyword>
<feature type="domain" description="Manganese/iron superoxide dismutase C-terminal" evidence="6">
    <location>
        <begin position="93"/>
        <end position="191"/>
    </location>
</feature>
<dbReference type="SUPFAM" id="SSF46609">
    <property type="entry name" value="Fe,Mn superoxide dismutase (SOD), N-terminal domain"/>
    <property type="match status" value="1"/>
</dbReference>
<dbReference type="Proteomes" id="UP000178574">
    <property type="component" value="Unassembled WGS sequence"/>
</dbReference>
<proteinExistence type="inferred from homology"/>
<dbReference type="EC" id="1.15.1.1" evidence="2"/>
<dbReference type="EMBL" id="MHQD01000034">
    <property type="protein sequence ID" value="OGZ95411.1"/>
    <property type="molecule type" value="Genomic_DNA"/>
</dbReference>
<dbReference type="InterPro" id="IPR001189">
    <property type="entry name" value="Mn/Fe_SOD"/>
</dbReference>
<dbReference type="Pfam" id="PF02777">
    <property type="entry name" value="Sod_Fe_C"/>
    <property type="match status" value="1"/>
</dbReference>
<organism evidence="7 8">
    <name type="scientific">Candidatus Sungbacteria bacterium RIFCSPHIGHO2_01_FULL_50_25</name>
    <dbReference type="NCBI Taxonomy" id="1802265"/>
    <lineage>
        <taxon>Bacteria</taxon>
        <taxon>Candidatus Sungiibacteriota</taxon>
    </lineage>
</organism>
<dbReference type="AlphaFoldDB" id="A0A1G2KA48"/>
<evidence type="ECO:0000313" key="7">
    <source>
        <dbReference type="EMBL" id="OGZ95411.1"/>
    </source>
</evidence>
<dbReference type="InterPro" id="IPR036324">
    <property type="entry name" value="Mn/Fe_SOD_N_sf"/>
</dbReference>
<protein>
    <recommendedName>
        <fullName evidence="2">superoxide dismutase</fullName>
        <ecNumber evidence="2">1.15.1.1</ecNumber>
    </recommendedName>
</protein>
<accession>A0A1G2KA48</accession>
<evidence type="ECO:0000259" key="6">
    <source>
        <dbReference type="Pfam" id="PF02777"/>
    </source>
</evidence>
<dbReference type="PIRSF" id="PIRSF000349">
    <property type="entry name" value="SODismutase"/>
    <property type="match status" value="1"/>
</dbReference>
<comment type="similarity">
    <text evidence="1">Belongs to the iron/manganese superoxide dismutase family.</text>
</comment>